<gene>
    <name evidence="2" type="ORF">RQP52_08225</name>
</gene>
<accession>A0ABU3R9Y0</accession>
<dbReference type="Pfam" id="PF13560">
    <property type="entry name" value="HTH_31"/>
    <property type="match status" value="1"/>
</dbReference>
<dbReference type="InterPro" id="IPR010982">
    <property type="entry name" value="Lambda_DNA-bd_dom_sf"/>
</dbReference>
<dbReference type="PANTHER" id="PTHR35010">
    <property type="entry name" value="BLL4672 PROTEIN-RELATED"/>
    <property type="match status" value="1"/>
</dbReference>
<name>A0ABU3R9Y0_9BACL</name>
<sequence length="279" mass="32447">MGADNNKLKVLGDYLKSRRERLHPEQAGFQHSYGRRRTPGLRREEVAILAGVSATYYTWLEQGREVTASREVIESIGRALQLSSDERLHLLRLWSPENTGAPQRQEQIKPEWQSIIDHLAFPAYVANDRTEVIAWNQAACEIITDFSSMSNEERVLMRIFFMDSYFRNHMRNWDEFARYSVAVFRSYLERNDGDVWFKETAERLAADCSEFDSLWRMHDIQLKKTSQFLLNHPGAGELAFEINSFVSINADSDLHFCIFTPITGTPTEKRLKDFLDKVL</sequence>
<dbReference type="SUPFAM" id="SSF47413">
    <property type="entry name" value="lambda repressor-like DNA-binding domains"/>
    <property type="match status" value="1"/>
</dbReference>
<dbReference type="Pfam" id="PF17765">
    <property type="entry name" value="MLTR_LBD"/>
    <property type="match status" value="1"/>
</dbReference>
<dbReference type="RefSeq" id="WP_315950740.1">
    <property type="nucleotide sequence ID" value="NZ_JAWCUD010000002.1"/>
</dbReference>
<evidence type="ECO:0000313" key="3">
    <source>
        <dbReference type="Proteomes" id="UP001260980"/>
    </source>
</evidence>
<reference evidence="2 3" key="1">
    <citation type="submission" date="2023-10" db="EMBL/GenBank/DDBJ databases">
        <title>Paenibacillus strain PFR10 Genome sequencing and assembly.</title>
        <authorList>
            <person name="Kim I."/>
        </authorList>
    </citation>
    <scope>NUCLEOTIDE SEQUENCE [LARGE SCALE GENOMIC DNA]</scope>
    <source>
        <strain evidence="2 3">PFR10</strain>
    </source>
</reference>
<evidence type="ECO:0000313" key="2">
    <source>
        <dbReference type="EMBL" id="MDU0201071.1"/>
    </source>
</evidence>
<dbReference type="PROSITE" id="PS50943">
    <property type="entry name" value="HTH_CROC1"/>
    <property type="match status" value="1"/>
</dbReference>
<proteinExistence type="predicted"/>
<dbReference type="SMART" id="SM00530">
    <property type="entry name" value="HTH_XRE"/>
    <property type="match status" value="1"/>
</dbReference>
<evidence type="ECO:0000259" key="1">
    <source>
        <dbReference type="PROSITE" id="PS50943"/>
    </source>
</evidence>
<comment type="caution">
    <text evidence="2">The sequence shown here is derived from an EMBL/GenBank/DDBJ whole genome shotgun (WGS) entry which is preliminary data.</text>
</comment>
<organism evidence="2 3">
    <name type="scientific">Paenibacillus violae</name>
    <dbReference type="NCBI Taxonomy" id="3077234"/>
    <lineage>
        <taxon>Bacteria</taxon>
        <taxon>Bacillati</taxon>
        <taxon>Bacillota</taxon>
        <taxon>Bacilli</taxon>
        <taxon>Bacillales</taxon>
        <taxon>Paenibacillaceae</taxon>
        <taxon>Paenibacillus</taxon>
    </lineage>
</organism>
<feature type="domain" description="HTH cro/C1-type" evidence="1">
    <location>
        <begin position="40"/>
        <end position="87"/>
    </location>
</feature>
<dbReference type="InterPro" id="IPR041413">
    <property type="entry name" value="MLTR_LBD"/>
</dbReference>
<dbReference type="Gene3D" id="1.10.260.40">
    <property type="entry name" value="lambda repressor-like DNA-binding domains"/>
    <property type="match status" value="1"/>
</dbReference>
<dbReference type="InterPro" id="IPR001387">
    <property type="entry name" value="Cro/C1-type_HTH"/>
</dbReference>
<protein>
    <submittedName>
        <fullName evidence="2">Helix-turn-helix transcriptional regulator</fullName>
    </submittedName>
</protein>
<dbReference type="Proteomes" id="UP001260980">
    <property type="component" value="Unassembled WGS sequence"/>
</dbReference>
<keyword evidence="3" id="KW-1185">Reference proteome</keyword>
<dbReference type="Gene3D" id="3.30.450.180">
    <property type="match status" value="1"/>
</dbReference>
<dbReference type="CDD" id="cd00093">
    <property type="entry name" value="HTH_XRE"/>
    <property type="match status" value="1"/>
</dbReference>
<dbReference type="EMBL" id="JAWCUD010000002">
    <property type="protein sequence ID" value="MDU0201071.1"/>
    <property type="molecule type" value="Genomic_DNA"/>
</dbReference>